<proteinExistence type="predicted"/>
<dbReference type="Gene3D" id="3.40.50.300">
    <property type="entry name" value="P-loop containing nucleotide triphosphate hydrolases"/>
    <property type="match status" value="1"/>
</dbReference>
<accession>A0A2M8LE02</accession>
<dbReference type="GO" id="GO:0006261">
    <property type="term" value="P:DNA-templated DNA replication"/>
    <property type="evidence" value="ECO:0007669"/>
    <property type="project" value="TreeGrafter"/>
</dbReference>
<dbReference type="InterPro" id="IPR050238">
    <property type="entry name" value="DNA_Rep/Repair_Clamp_Loader"/>
</dbReference>
<evidence type="ECO:0008006" key="3">
    <source>
        <dbReference type="Google" id="ProtNLM"/>
    </source>
</evidence>
<dbReference type="SUPFAM" id="SSF52540">
    <property type="entry name" value="P-loop containing nucleoside triphosphate hydrolases"/>
    <property type="match status" value="1"/>
</dbReference>
<name>A0A2M8LE02_9BACT</name>
<sequence>MHTFIGQEKWQTFFSNAIANGKLNHAYLFSGPAHLGKQTFARLLAAKLLGQTGDTQRLHPDLLVLTEEASQTVGIATVRQFITAISSSPLVGNRRVALIPETERVTVQSWNALLKTLEEPPPATIFFLIAEHPEKLPATVRSRLQYCRLAPVPVATLSRALQRRGASHALAEELAAVSGGRPGLALGWFSDKAAYETYKKTTQQFIELCAGSRASRFAFTETVAKESSFARADLLRLVDVWSLLVRDGLLFAMGESELIIHRYLQKELATLLGAHSLFYWRDVALELVNLRRRLEAYSNRRLALNAFFFTLSI</sequence>
<dbReference type="PANTHER" id="PTHR11669:SF8">
    <property type="entry name" value="DNA POLYMERASE III SUBUNIT DELTA"/>
    <property type="match status" value="1"/>
</dbReference>
<evidence type="ECO:0000313" key="1">
    <source>
        <dbReference type="EMBL" id="PJE75682.1"/>
    </source>
</evidence>
<evidence type="ECO:0000313" key="2">
    <source>
        <dbReference type="Proteomes" id="UP000231152"/>
    </source>
</evidence>
<comment type="caution">
    <text evidence="1">The sequence shown here is derived from an EMBL/GenBank/DDBJ whole genome shotgun (WGS) entry which is preliminary data.</text>
</comment>
<dbReference type="Proteomes" id="UP000231152">
    <property type="component" value="Unassembled WGS sequence"/>
</dbReference>
<dbReference type="AlphaFoldDB" id="A0A2M8LE02"/>
<reference evidence="1 2" key="1">
    <citation type="submission" date="2017-09" db="EMBL/GenBank/DDBJ databases">
        <title>Depth-based differentiation of microbial function through sediment-hosted aquifers and enrichment of novel symbionts in the deep terrestrial subsurface.</title>
        <authorList>
            <person name="Probst A.J."/>
            <person name="Ladd B."/>
            <person name="Jarett J.K."/>
            <person name="Geller-Mcgrath D.E."/>
            <person name="Sieber C.M."/>
            <person name="Emerson J.B."/>
            <person name="Anantharaman K."/>
            <person name="Thomas B.C."/>
            <person name="Malmstrom R."/>
            <person name="Stieglmeier M."/>
            <person name="Klingl A."/>
            <person name="Woyke T."/>
            <person name="Ryan C.M."/>
            <person name="Banfield J.F."/>
        </authorList>
    </citation>
    <scope>NUCLEOTIDE SEQUENCE [LARGE SCALE GENOMIC DNA]</scope>
    <source>
        <strain evidence="1">CG10_big_fil_rev_8_21_14_0_10_48_11</strain>
    </source>
</reference>
<dbReference type="EMBL" id="PFET01000012">
    <property type="protein sequence ID" value="PJE75682.1"/>
    <property type="molecule type" value="Genomic_DNA"/>
</dbReference>
<gene>
    <name evidence="1" type="ORF">COV04_03725</name>
</gene>
<organism evidence="1 2">
    <name type="scientific">Candidatus Uhrbacteria bacterium CG10_big_fil_rev_8_21_14_0_10_48_11</name>
    <dbReference type="NCBI Taxonomy" id="1975037"/>
    <lineage>
        <taxon>Bacteria</taxon>
        <taxon>Candidatus Uhriibacteriota</taxon>
    </lineage>
</organism>
<dbReference type="PANTHER" id="PTHR11669">
    <property type="entry name" value="REPLICATION FACTOR C / DNA POLYMERASE III GAMMA-TAU SUBUNIT"/>
    <property type="match status" value="1"/>
</dbReference>
<protein>
    <recommendedName>
        <fullName evidence="3">DNA polymerase III subunit delta</fullName>
    </recommendedName>
</protein>
<dbReference type="InterPro" id="IPR027417">
    <property type="entry name" value="P-loop_NTPase"/>
</dbReference>
<dbReference type="Pfam" id="PF13177">
    <property type="entry name" value="DNA_pol3_delta2"/>
    <property type="match status" value="1"/>
</dbReference>